<protein>
    <recommendedName>
        <fullName evidence="3">Integrase core domain protein</fullName>
    </recommendedName>
</protein>
<proteinExistence type="predicted"/>
<evidence type="ECO:0008006" key="3">
    <source>
        <dbReference type="Google" id="ProtNLM"/>
    </source>
</evidence>
<dbReference type="AlphaFoldDB" id="A0A554X8X5"/>
<sequence length="140" mass="14944">MGSLETARPTPGTAGCRIPDDLVAPSRQHYLLARSDPRGCSDGLKIKCESGQSVTTTFAKDCCKRDDVARMALCDAATVLAQLPAAFEHFNEAHPHSSSNMRSPREFWWHQAAQARPSPVVGAALRCDWSGCGGSGASIT</sequence>
<organism evidence="1 2">
    <name type="scientific">Tepidimonas thermarum</name>
    <dbReference type="NCBI Taxonomy" id="335431"/>
    <lineage>
        <taxon>Bacteria</taxon>
        <taxon>Pseudomonadati</taxon>
        <taxon>Pseudomonadota</taxon>
        <taxon>Betaproteobacteria</taxon>
        <taxon>Burkholderiales</taxon>
        <taxon>Tepidimonas</taxon>
    </lineage>
</organism>
<name>A0A554X8X5_9BURK</name>
<accession>A0A554X8X5</accession>
<comment type="caution">
    <text evidence="1">The sequence shown here is derived from an EMBL/GenBank/DDBJ whole genome shotgun (WGS) entry which is preliminary data.</text>
</comment>
<dbReference type="Proteomes" id="UP000318542">
    <property type="component" value="Unassembled WGS sequence"/>
</dbReference>
<keyword evidence="2" id="KW-1185">Reference proteome</keyword>
<gene>
    <name evidence="1" type="ORF">Tther_00072</name>
</gene>
<evidence type="ECO:0000313" key="1">
    <source>
        <dbReference type="EMBL" id="TSE32285.1"/>
    </source>
</evidence>
<evidence type="ECO:0000313" key="2">
    <source>
        <dbReference type="Proteomes" id="UP000318542"/>
    </source>
</evidence>
<dbReference type="EMBL" id="VJOL01000001">
    <property type="protein sequence ID" value="TSE32285.1"/>
    <property type="molecule type" value="Genomic_DNA"/>
</dbReference>
<reference evidence="1 2" key="1">
    <citation type="submission" date="2019-07" db="EMBL/GenBank/DDBJ databases">
        <title>Tepidimonas thermarum AA-1 draft genome.</title>
        <authorList>
            <person name="Da Costa M.S."/>
            <person name="Froufe H.J.C."/>
            <person name="Egas C."/>
            <person name="Albuquerque L."/>
        </authorList>
    </citation>
    <scope>NUCLEOTIDE SEQUENCE [LARGE SCALE GENOMIC DNA]</scope>
    <source>
        <strain evidence="1 2">AA-1</strain>
    </source>
</reference>